<reference evidence="1" key="1">
    <citation type="submission" date="2020-03" db="EMBL/GenBank/DDBJ databases">
        <authorList>
            <person name="Weist P."/>
        </authorList>
    </citation>
    <scope>NUCLEOTIDE SEQUENCE</scope>
</reference>
<name>A0A9N7YCQ8_PLEPL</name>
<proteinExistence type="predicted"/>
<organism evidence="1 2">
    <name type="scientific">Pleuronectes platessa</name>
    <name type="common">European plaice</name>
    <dbReference type="NCBI Taxonomy" id="8262"/>
    <lineage>
        <taxon>Eukaryota</taxon>
        <taxon>Metazoa</taxon>
        <taxon>Chordata</taxon>
        <taxon>Craniata</taxon>
        <taxon>Vertebrata</taxon>
        <taxon>Euteleostomi</taxon>
        <taxon>Actinopterygii</taxon>
        <taxon>Neopterygii</taxon>
        <taxon>Teleostei</taxon>
        <taxon>Neoteleostei</taxon>
        <taxon>Acanthomorphata</taxon>
        <taxon>Carangaria</taxon>
        <taxon>Pleuronectiformes</taxon>
        <taxon>Pleuronectoidei</taxon>
        <taxon>Pleuronectidae</taxon>
        <taxon>Pleuronectes</taxon>
    </lineage>
</organism>
<evidence type="ECO:0000313" key="1">
    <source>
        <dbReference type="EMBL" id="CAB1421472.1"/>
    </source>
</evidence>
<evidence type="ECO:0000313" key="2">
    <source>
        <dbReference type="Proteomes" id="UP001153269"/>
    </source>
</evidence>
<comment type="caution">
    <text evidence="1">The sequence shown here is derived from an EMBL/GenBank/DDBJ whole genome shotgun (WGS) entry which is preliminary data.</text>
</comment>
<keyword evidence="2" id="KW-1185">Reference proteome</keyword>
<protein>
    <submittedName>
        <fullName evidence="1">Uncharacterized protein</fullName>
    </submittedName>
</protein>
<accession>A0A9N7YCQ8</accession>
<gene>
    <name evidence="1" type="ORF">PLEPLA_LOCUS9358</name>
</gene>
<sequence>MCGQSQTERSVKFEESVVGDTEIFFFLFCCSSSGTVCVLNTTGTQTPPPPPPPPPPTHCCCRRSILLHVSPHRPPPPPPPPPPPLLLLLLNVSLQHVSIDASDFSPHYLLPKENKNPLYVCASSLLPGTFSGCGHTLHPHEAAVTRLQHAERKQSQQQQSVPSCLAAECGL</sequence>
<dbReference type="EMBL" id="CADEAL010000524">
    <property type="protein sequence ID" value="CAB1421472.1"/>
    <property type="molecule type" value="Genomic_DNA"/>
</dbReference>
<dbReference type="Proteomes" id="UP001153269">
    <property type="component" value="Unassembled WGS sequence"/>
</dbReference>
<dbReference type="AlphaFoldDB" id="A0A9N7YCQ8"/>